<dbReference type="Proteomes" id="UP000238196">
    <property type="component" value="Unassembled WGS sequence"/>
</dbReference>
<dbReference type="InterPro" id="IPR036907">
    <property type="entry name" value="5'-Nucleotdase_C_sf"/>
</dbReference>
<keyword evidence="3 5" id="KW-0732">Signal</keyword>
<sequence length="553" mass="59978">MPIRRLSFAALAVSTVLALSACSSVQHHPAYTAGKTYHLTILHTNDHHGHFWRNDHEEYGMAARKTLIDQIRQEVAAEGGSVLLLSGGDINTGVPESDLQDAEPDFKGMKMLGYDAMAIGNHEFDNPLNVLRQQQNWAGFPLLSANIYDHASGKRLFDPYHIFDVQGIKIAVMGLTTEDTAKIGNPEYLNGIDFRNPIAEAAKLVPSLHKQADIVIAATHMGHYDNAQHGINAPGDVSLARQVPGIDLVVGGHSQDPVCMQAENVSNAAFQPGDPCVPDTQNGTIIVQAHEWGKYVGRADFTFKDGKLTLDRYQLIPINMTKKVKVDGESKRVLVGERIQEDPAMLAFLTPYQEKGQKELSAVVASSNGTLDGDRKDVRFHPTNLGELIAVAQMNAANADLGIVNSGGVRDSIEAGQITYKDVLKVQPFANAVCFVEMTGKELKGYLATIAAMPVDSGAFAQFGGVSFKYANGAVSDVVVYGKGRREVQDNEMYRLSINSFSASGGDKYPVLDQRADFVNTGIVDAAALKDFLHARGTIDTAEFEPGDKVVRQ</sequence>
<dbReference type="GO" id="GO:0009166">
    <property type="term" value="P:nucleotide catabolic process"/>
    <property type="evidence" value="ECO:0007669"/>
    <property type="project" value="InterPro"/>
</dbReference>
<dbReference type="GO" id="GO:0030288">
    <property type="term" value="C:outer membrane-bounded periplasmic space"/>
    <property type="evidence" value="ECO:0007669"/>
    <property type="project" value="TreeGrafter"/>
</dbReference>
<comment type="caution">
    <text evidence="8">The sequence shown here is derived from an EMBL/GenBank/DDBJ whole genome shotgun (WGS) entry which is preliminary data.</text>
</comment>
<keyword evidence="2" id="KW-0479">Metal-binding</keyword>
<dbReference type="Gene3D" id="3.90.780.10">
    <property type="entry name" value="5'-Nucleotidase, C-terminal domain"/>
    <property type="match status" value="1"/>
</dbReference>
<dbReference type="SUPFAM" id="SSF56300">
    <property type="entry name" value="Metallo-dependent phosphatases"/>
    <property type="match status" value="1"/>
</dbReference>
<dbReference type="Pfam" id="PF00149">
    <property type="entry name" value="Metallophos"/>
    <property type="match status" value="1"/>
</dbReference>
<dbReference type="PROSITE" id="PS00786">
    <property type="entry name" value="5_NUCLEOTIDASE_2"/>
    <property type="match status" value="1"/>
</dbReference>
<dbReference type="InterPro" id="IPR006179">
    <property type="entry name" value="5_nucleotidase/apyrase"/>
</dbReference>
<dbReference type="PROSITE" id="PS51257">
    <property type="entry name" value="PROKAR_LIPOPROTEIN"/>
    <property type="match status" value="1"/>
</dbReference>
<evidence type="ECO:0000313" key="8">
    <source>
        <dbReference type="EMBL" id="PPC77418.1"/>
    </source>
</evidence>
<protein>
    <submittedName>
        <fullName evidence="8">Bifunctional UDP-sugar hydrolase/5'-nucleotidase</fullName>
        <ecNumber evidence="8">3.1.3.5</ecNumber>
        <ecNumber evidence="8">3.6.1.45</ecNumber>
    </submittedName>
</protein>
<reference evidence="8 9" key="1">
    <citation type="submission" date="2018-02" db="EMBL/GenBank/DDBJ databases">
        <title>novel marine gammaproteobacteria from coastal saline agro ecosystem.</title>
        <authorList>
            <person name="Krishnan R."/>
            <person name="Ramesh Kumar N."/>
        </authorList>
    </citation>
    <scope>NUCLEOTIDE SEQUENCE [LARGE SCALE GENOMIC DNA]</scope>
    <source>
        <strain evidence="8 9">228</strain>
    </source>
</reference>
<feature type="domain" description="5'-Nucleotidase C-terminal" evidence="7">
    <location>
        <begin position="364"/>
        <end position="513"/>
    </location>
</feature>
<dbReference type="EC" id="3.6.1.45" evidence="8"/>
<gene>
    <name evidence="8" type="primary">ushA</name>
    <name evidence="8" type="ORF">C4K68_11170</name>
</gene>
<feature type="domain" description="Calcineurin-like phosphoesterase" evidence="6">
    <location>
        <begin position="40"/>
        <end position="254"/>
    </location>
</feature>
<dbReference type="EC" id="3.1.3.5" evidence="8"/>
<keyword evidence="5 8" id="KW-0378">Hydrolase</keyword>
<evidence type="ECO:0000313" key="9">
    <source>
        <dbReference type="Proteomes" id="UP000238196"/>
    </source>
</evidence>
<feature type="signal peptide" evidence="5">
    <location>
        <begin position="1"/>
        <end position="21"/>
    </location>
</feature>
<dbReference type="OrthoDB" id="9803927at2"/>
<evidence type="ECO:0000256" key="5">
    <source>
        <dbReference type="RuleBase" id="RU362119"/>
    </source>
</evidence>
<evidence type="ECO:0000256" key="1">
    <source>
        <dbReference type="ARBA" id="ARBA00006654"/>
    </source>
</evidence>
<dbReference type="PROSITE" id="PS00785">
    <property type="entry name" value="5_NUCLEOTIDASE_1"/>
    <property type="match status" value="1"/>
</dbReference>
<accession>A0A2S5KRM5</accession>
<keyword evidence="4 5" id="KW-0547">Nucleotide-binding</keyword>
<dbReference type="GO" id="GO:0000166">
    <property type="term" value="F:nucleotide binding"/>
    <property type="evidence" value="ECO:0007669"/>
    <property type="project" value="UniProtKB-KW"/>
</dbReference>
<dbReference type="GO" id="GO:0008253">
    <property type="term" value="F:5'-nucleotidase activity"/>
    <property type="evidence" value="ECO:0007669"/>
    <property type="project" value="UniProtKB-EC"/>
</dbReference>
<name>A0A2S5KRM5_9PROT</name>
<evidence type="ECO:0000256" key="2">
    <source>
        <dbReference type="ARBA" id="ARBA00022723"/>
    </source>
</evidence>
<dbReference type="GO" id="GO:0046872">
    <property type="term" value="F:metal ion binding"/>
    <property type="evidence" value="ECO:0007669"/>
    <property type="project" value="UniProtKB-KW"/>
</dbReference>
<dbReference type="Gene3D" id="3.60.21.10">
    <property type="match status" value="1"/>
</dbReference>
<dbReference type="GO" id="GO:0008768">
    <property type="term" value="F:UDP-sugar diphosphatase activity"/>
    <property type="evidence" value="ECO:0007669"/>
    <property type="project" value="UniProtKB-EC"/>
</dbReference>
<proteinExistence type="inferred from homology"/>
<comment type="similarity">
    <text evidence="1 5">Belongs to the 5'-nucleotidase family.</text>
</comment>
<dbReference type="AlphaFoldDB" id="A0A2S5KRM5"/>
<dbReference type="PANTHER" id="PTHR11575:SF46">
    <property type="entry name" value="PROTEIN USHA"/>
    <property type="match status" value="1"/>
</dbReference>
<dbReference type="Pfam" id="PF02872">
    <property type="entry name" value="5_nucleotid_C"/>
    <property type="match status" value="1"/>
</dbReference>
<dbReference type="PANTHER" id="PTHR11575">
    <property type="entry name" value="5'-NUCLEOTIDASE-RELATED"/>
    <property type="match status" value="1"/>
</dbReference>
<dbReference type="InterPro" id="IPR004843">
    <property type="entry name" value="Calcineurin-like_PHP"/>
</dbReference>
<evidence type="ECO:0000256" key="3">
    <source>
        <dbReference type="ARBA" id="ARBA00022729"/>
    </source>
</evidence>
<evidence type="ECO:0000256" key="4">
    <source>
        <dbReference type="ARBA" id="ARBA00022741"/>
    </source>
</evidence>
<organism evidence="8 9">
    <name type="scientific">Proteobacteria bacterium 228</name>
    <dbReference type="NCBI Taxonomy" id="2083153"/>
    <lineage>
        <taxon>Bacteria</taxon>
        <taxon>Pseudomonadati</taxon>
        <taxon>Pseudomonadota</taxon>
    </lineage>
</organism>
<dbReference type="SUPFAM" id="SSF55816">
    <property type="entry name" value="5'-nucleotidase (syn. UDP-sugar hydrolase), C-terminal domain"/>
    <property type="match status" value="1"/>
</dbReference>
<dbReference type="PRINTS" id="PR01607">
    <property type="entry name" value="APYRASEFAMLY"/>
</dbReference>
<evidence type="ECO:0000259" key="7">
    <source>
        <dbReference type="Pfam" id="PF02872"/>
    </source>
</evidence>
<feature type="chain" id="PRO_5015367636" evidence="5">
    <location>
        <begin position="22"/>
        <end position="553"/>
    </location>
</feature>
<dbReference type="NCBIfam" id="NF007109">
    <property type="entry name" value="PRK09558.1"/>
    <property type="match status" value="1"/>
</dbReference>
<dbReference type="InterPro" id="IPR006146">
    <property type="entry name" value="5'-Nucleotdase_CS"/>
</dbReference>
<evidence type="ECO:0000259" key="6">
    <source>
        <dbReference type="Pfam" id="PF00149"/>
    </source>
</evidence>
<dbReference type="InterPro" id="IPR029052">
    <property type="entry name" value="Metallo-depent_PP-like"/>
</dbReference>
<dbReference type="EMBL" id="PRLP01000034">
    <property type="protein sequence ID" value="PPC77418.1"/>
    <property type="molecule type" value="Genomic_DNA"/>
</dbReference>
<dbReference type="InterPro" id="IPR008334">
    <property type="entry name" value="5'-Nucleotdase_C"/>
</dbReference>